<dbReference type="PANTHER" id="PTHR43708:SF5">
    <property type="entry name" value="CONSERVED EXPRESSED OXIDOREDUCTASE (EUROFUNG)-RELATED"/>
    <property type="match status" value="1"/>
</dbReference>
<dbReference type="Gene3D" id="3.40.50.720">
    <property type="entry name" value="NAD(P)-binding Rossmann-like Domain"/>
    <property type="match status" value="1"/>
</dbReference>
<dbReference type="InterPro" id="IPR000683">
    <property type="entry name" value="Gfo/Idh/MocA-like_OxRdtase_N"/>
</dbReference>
<protein>
    <submittedName>
        <fullName evidence="5">Putative oxidoreductase YvaA</fullName>
        <ecNumber evidence="5">1.-.-.-</ecNumber>
    </submittedName>
</protein>
<evidence type="ECO:0000259" key="4">
    <source>
        <dbReference type="Pfam" id="PF02894"/>
    </source>
</evidence>
<dbReference type="InterPro" id="IPR004104">
    <property type="entry name" value="Gfo/Idh/MocA-like_OxRdtase_C"/>
</dbReference>
<dbReference type="PATRIC" id="fig|989403.3.peg.3835"/>
<keyword evidence="2 5" id="KW-0560">Oxidoreductase</keyword>
<evidence type="ECO:0000256" key="2">
    <source>
        <dbReference type="ARBA" id="ARBA00023002"/>
    </source>
</evidence>
<evidence type="ECO:0000313" key="5">
    <source>
        <dbReference type="EMBL" id="KZL15729.1"/>
    </source>
</evidence>
<dbReference type="PANTHER" id="PTHR43708">
    <property type="entry name" value="CONSERVED EXPRESSED OXIDOREDUCTASE (EUROFUNG)"/>
    <property type="match status" value="1"/>
</dbReference>
<dbReference type="InterPro" id="IPR051317">
    <property type="entry name" value="Gfo/Idh/MocA_oxidoreduct"/>
</dbReference>
<dbReference type="AlphaFoldDB" id="A0A165VZU2"/>
<dbReference type="STRING" id="989403.SAMN05421798_1268"/>
<dbReference type="OrthoDB" id="9815825at2"/>
<dbReference type="Pfam" id="PF01408">
    <property type="entry name" value="GFO_IDH_MocA"/>
    <property type="match status" value="1"/>
</dbReference>
<name>A0A165VZU2_9HYPH</name>
<sequence length="347" mass="37964">MSPIKTAIVGFGISGQSFQAPILESVEGLSLTSVVSSKPDTVKAQLPQATVFNSLDDLLNTGEADLIIIATPNKFHAPYAEQALRAGKHVVIEKPFCIGADEGEPLLALAEKKQKKLSVYQSRRFDGDFLTIKQLIEDGKLGQVHSFFSSYNRYRPAVKDRWRENDQPGAGILYDLGSHLIDQAVALFGAPRSVTANLRNQRPGAQAVDHFHLLLSYAETDVILHGNNLSTAEGPRFQVFGNEGAFIKFGMDTQEEMLRELKGPTSPGWGADPEALYGTFTDCEGKQHTIPTKLGGYECFYQQMVRAIREGAPVPVAPDEALTTIRVIEAAYRSNTDKKTVFFTGAS</sequence>
<dbReference type="RefSeq" id="WP_068008927.1">
    <property type="nucleotide sequence ID" value="NZ_FOFM01000026.1"/>
</dbReference>
<feature type="domain" description="Gfo/Idh/MocA-like oxidoreductase C-terminal" evidence="4">
    <location>
        <begin position="133"/>
        <end position="341"/>
    </location>
</feature>
<proteinExistence type="inferred from homology"/>
<dbReference type="GO" id="GO:0000166">
    <property type="term" value="F:nucleotide binding"/>
    <property type="evidence" value="ECO:0007669"/>
    <property type="project" value="InterPro"/>
</dbReference>
<dbReference type="Gene3D" id="3.30.360.10">
    <property type="entry name" value="Dihydrodipicolinate Reductase, domain 2"/>
    <property type="match status" value="1"/>
</dbReference>
<comment type="similarity">
    <text evidence="1">Belongs to the Gfo/Idh/MocA family.</text>
</comment>
<dbReference type="Proteomes" id="UP000076577">
    <property type="component" value="Unassembled WGS sequence"/>
</dbReference>
<accession>A0A165VZU2</accession>
<keyword evidence="6" id="KW-1185">Reference proteome</keyword>
<gene>
    <name evidence="5" type="primary">yvaA_1</name>
    <name evidence="5" type="ORF">PsAD2_03549</name>
</gene>
<dbReference type="GO" id="GO:0016491">
    <property type="term" value="F:oxidoreductase activity"/>
    <property type="evidence" value="ECO:0007669"/>
    <property type="project" value="UniProtKB-KW"/>
</dbReference>
<evidence type="ECO:0000256" key="1">
    <source>
        <dbReference type="ARBA" id="ARBA00010928"/>
    </source>
</evidence>
<evidence type="ECO:0000313" key="6">
    <source>
        <dbReference type="Proteomes" id="UP000076577"/>
    </source>
</evidence>
<evidence type="ECO:0000259" key="3">
    <source>
        <dbReference type="Pfam" id="PF01408"/>
    </source>
</evidence>
<dbReference type="EC" id="1.-.-.-" evidence="5"/>
<dbReference type="SUPFAM" id="SSF51735">
    <property type="entry name" value="NAD(P)-binding Rossmann-fold domains"/>
    <property type="match status" value="1"/>
</dbReference>
<dbReference type="Pfam" id="PF02894">
    <property type="entry name" value="GFO_IDH_MocA_C"/>
    <property type="match status" value="1"/>
</dbReference>
<reference evidence="5 6" key="1">
    <citation type="journal article" date="2016" name="Front. Microbiol.">
        <title>Comparative Genomic Analysis Reveals a Diverse Repertoire of Genes Involved in Prokaryote-Eukaryote Interactions within the Pseudovibrio Genus.</title>
        <authorList>
            <person name="Romano S."/>
            <person name="Fernandez-Guerra A."/>
            <person name="Reen F.J."/>
            <person name="Glockner F.O."/>
            <person name="Crowley S.P."/>
            <person name="O'Sullivan O."/>
            <person name="Cotter P.D."/>
            <person name="Adams C."/>
            <person name="Dobson A.D."/>
            <person name="O'Gara F."/>
        </authorList>
    </citation>
    <scope>NUCLEOTIDE SEQUENCE [LARGE SCALE GENOMIC DNA]</scope>
    <source>
        <strain evidence="5 6">Ad2</strain>
    </source>
</reference>
<comment type="caution">
    <text evidence="5">The sequence shown here is derived from an EMBL/GenBank/DDBJ whole genome shotgun (WGS) entry which is preliminary data.</text>
</comment>
<dbReference type="EMBL" id="LMCB01000062">
    <property type="protein sequence ID" value="KZL15729.1"/>
    <property type="molecule type" value="Genomic_DNA"/>
</dbReference>
<organism evidence="5 6">
    <name type="scientific">Pseudovibrio axinellae</name>
    <dbReference type="NCBI Taxonomy" id="989403"/>
    <lineage>
        <taxon>Bacteria</taxon>
        <taxon>Pseudomonadati</taxon>
        <taxon>Pseudomonadota</taxon>
        <taxon>Alphaproteobacteria</taxon>
        <taxon>Hyphomicrobiales</taxon>
        <taxon>Stappiaceae</taxon>
        <taxon>Pseudovibrio</taxon>
    </lineage>
</organism>
<feature type="domain" description="Gfo/Idh/MocA-like oxidoreductase N-terminal" evidence="3">
    <location>
        <begin position="4"/>
        <end position="120"/>
    </location>
</feature>
<dbReference type="NCBIfam" id="NF008607">
    <property type="entry name" value="PRK11579.1"/>
    <property type="match status" value="1"/>
</dbReference>
<dbReference type="InterPro" id="IPR036291">
    <property type="entry name" value="NAD(P)-bd_dom_sf"/>
</dbReference>